<evidence type="ECO:0000313" key="2">
    <source>
        <dbReference type="Proteomes" id="UP000316621"/>
    </source>
</evidence>
<protein>
    <submittedName>
        <fullName evidence="1">Uncharacterized protein</fullName>
    </submittedName>
</protein>
<accession>A0A4Y7L765</accession>
<sequence length="13" mass="1543">MESRMLSEQAFTL</sequence>
<dbReference type="Proteomes" id="UP000316621">
    <property type="component" value="Chromosome 10"/>
</dbReference>
<evidence type="ECO:0000313" key="1">
    <source>
        <dbReference type="EMBL" id="RZC80015.1"/>
    </source>
</evidence>
<gene>
    <name evidence="1" type="ORF">C5167_042598</name>
</gene>
<organism evidence="1 2">
    <name type="scientific">Papaver somniferum</name>
    <name type="common">Opium poppy</name>
    <dbReference type="NCBI Taxonomy" id="3469"/>
    <lineage>
        <taxon>Eukaryota</taxon>
        <taxon>Viridiplantae</taxon>
        <taxon>Streptophyta</taxon>
        <taxon>Embryophyta</taxon>
        <taxon>Tracheophyta</taxon>
        <taxon>Spermatophyta</taxon>
        <taxon>Magnoliopsida</taxon>
        <taxon>Ranunculales</taxon>
        <taxon>Papaveraceae</taxon>
        <taxon>Papaveroideae</taxon>
        <taxon>Papaver</taxon>
    </lineage>
</organism>
<dbReference type="EMBL" id="CM010724">
    <property type="protein sequence ID" value="RZC80015.1"/>
    <property type="molecule type" value="Genomic_DNA"/>
</dbReference>
<proteinExistence type="predicted"/>
<name>A0A4Y7L765_PAPSO</name>
<keyword evidence="2" id="KW-1185">Reference proteome</keyword>
<reference evidence="1 2" key="1">
    <citation type="journal article" date="2018" name="Science">
        <title>The opium poppy genome and morphinan production.</title>
        <authorList>
            <person name="Guo L."/>
            <person name="Winzer T."/>
            <person name="Yang X."/>
            <person name="Li Y."/>
            <person name="Ning Z."/>
            <person name="He Z."/>
            <person name="Teodor R."/>
            <person name="Lu Y."/>
            <person name="Bowser T.A."/>
            <person name="Graham I.A."/>
            <person name="Ye K."/>
        </authorList>
    </citation>
    <scope>NUCLEOTIDE SEQUENCE [LARGE SCALE GENOMIC DNA]</scope>
    <source>
        <strain evidence="2">cv. HN1</strain>
        <tissue evidence="1">Leaves</tissue>
    </source>
</reference>